<protein>
    <submittedName>
        <fullName evidence="2">Phage baseplate assembly protein</fullName>
    </submittedName>
</protein>
<dbReference type="EMBL" id="JBHUIP010000013">
    <property type="protein sequence ID" value="MFD2264329.1"/>
    <property type="molecule type" value="Genomic_DNA"/>
</dbReference>
<evidence type="ECO:0000313" key="3">
    <source>
        <dbReference type="Proteomes" id="UP001597295"/>
    </source>
</evidence>
<keyword evidence="3" id="KW-1185">Reference proteome</keyword>
<gene>
    <name evidence="2" type="ORF">ACFSM5_15605</name>
</gene>
<dbReference type="Pfam" id="PF06890">
    <property type="entry name" value="Phage_Mu_Gp45"/>
    <property type="match status" value="1"/>
</dbReference>
<evidence type="ECO:0000313" key="2">
    <source>
        <dbReference type="EMBL" id="MFD2264329.1"/>
    </source>
</evidence>
<accession>A0ABW5DX07</accession>
<evidence type="ECO:0000259" key="1">
    <source>
        <dbReference type="Pfam" id="PF06890"/>
    </source>
</evidence>
<dbReference type="InterPro" id="IPR053861">
    <property type="entry name" value="Phage_Mu_Gp45_N"/>
</dbReference>
<sequence length="168" mass="18296">MGLSLETWEKAMAPFRRRIYQIVNWGVIRRVDTSTNANSVQIEMIKDEISDGVFHAESYGMSAAPLPGARGVVLCIGGEKDSAIICATPDQRHRPLGLPVGDVCLYTSQDDRNAGAEASLHRMQFTEDRTVVLTAKTLKILVGGQSLVMDESGVRVTASQIDFDKLSG</sequence>
<proteinExistence type="predicted"/>
<name>A0ABW5DX07_9PROT</name>
<comment type="caution">
    <text evidence="2">The sequence shown here is derived from an EMBL/GenBank/DDBJ whole genome shotgun (WGS) entry which is preliminary data.</text>
</comment>
<dbReference type="Proteomes" id="UP001597295">
    <property type="component" value="Unassembled WGS sequence"/>
</dbReference>
<reference evidence="3" key="1">
    <citation type="journal article" date="2019" name="Int. J. Syst. Evol. Microbiol.">
        <title>The Global Catalogue of Microorganisms (GCM) 10K type strain sequencing project: providing services to taxonomists for standard genome sequencing and annotation.</title>
        <authorList>
            <consortium name="The Broad Institute Genomics Platform"/>
            <consortium name="The Broad Institute Genome Sequencing Center for Infectious Disease"/>
            <person name="Wu L."/>
            <person name="Ma J."/>
        </authorList>
    </citation>
    <scope>NUCLEOTIDE SEQUENCE [LARGE SCALE GENOMIC DNA]</scope>
    <source>
        <strain evidence="3">CGMCC 1.19062</strain>
    </source>
</reference>
<feature type="domain" description="Bacteriophage Mu Gp45 N-terminal" evidence="1">
    <location>
        <begin position="26"/>
        <end position="92"/>
    </location>
</feature>
<dbReference type="RefSeq" id="WP_379877410.1">
    <property type="nucleotide sequence ID" value="NZ_JBHUIP010000013.1"/>
</dbReference>
<organism evidence="2 3">
    <name type="scientific">Lacibacterium aquatile</name>
    <dbReference type="NCBI Taxonomy" id="1168082"/>
    <lineage>
        <taxon>Bacteria</taxon>
        <taxon>Pseudomonadati</taxon>
        <taxon>Pseudomonadota</taxon>
        <taxon>Alphaproteobacteria</taxon>
        <taxon>Rhodospirillales</taxon>
        <taxon>Rhodospirillaceae</taxon>
    </lineage>
</organism>